<dbReference type="Proteomes" id="UP000799118">
    <property type="component" value="Unassembled WGS sequence"/>
</dbReference>
<keyword evidence="2" id="KW-1185">Reference proteome</keyword>
<organism evidence="1 2">
    <name type="scientific">Gymnopus androsaceus JB14</name>
    <dbReference type="NCBI Taxonomy" id="1447944"/>
    <lineage>
        <taxon>Eukaryota</taxon>
        <taxon>Fungi</taxon>
        <taxon>Dikarya</taxon>
        <taxon>Basidiomycota</taxon>
        <taxon>Agaricomycotina</taxon>
        <taxon>Agaricomycetes</taxon>
        <taxon>Agaricomycetidae</taxon>
        <taxon>Agaricales</taxon>
        <taxon>Marasmiineae</taxon>
        <taxon>Omphalotaceae</taxon>
        <taxon>Gymnopus</taxon>
    </lineage>
</organism>
<evidence type="ECO:0000313" key="1">
    <source>
        <dbReference type="EMBL" id="KAE9390470.1"/>
    </source>
</evidence>
<dbReference type="PANTHER" id="PTHR47550">
    <property type="entry name" value="DUAL SPECIFICITY PROTEIN PHOSPHATASE PPS1"/>
    <property type="match status" value="1"/>
</dbReference>
<dbReference type="InterPro" id="IPR029021">
    <property type="entry name" value="Prot-tyrosine_phosphatase-like"/>
</dbReference>
<dbReference type="GO" id="GO:0005634">
    <property type="term" value="C:nucleus"/>
    <property type="evidence" value="ECO:0007669"/>
    <property type="project" value="GOC"/>
</dbReference>
<dbReference type="AlphaFoldDB" id="A0A6A4GYR9"/>
<reference evidence="1" key="1">
    <citation type="journal article" date="2019" name="Environ. Microbiol.">
        <title>Fungal ecological strategies reflected in gene transcription - a case study of two litter decomposers.</title>
        <authorList>
            <person name="Barbi F."/>
            <person name="Kohler A."/>
            <person name="Barry K."/>
            <person name="Baskaran P."/>
            <person name="Daum C."/>
            <person name="Fauchery L."/>
            <person name="Ihrmark K."/>
            <person name="Kuo A."/>
            <person name="LaButti K."/>
            <person name="Lipzen A."/>
            <person name="Morin E."/>
            <person name="Grigoriev I.V."/>
            <person name="Henrissat B."/>
            <person name="Lindahl B."/>
            <person name="Martin F."/>
        </authorList>
    </citation>
    <scope>NUCLEOTIDE SEQUENCE</scope>
    <source>
        <strain evidence="1">JB14</strain>
    </source>
</reference>
<sequence length="324" mass="36494">NDTRFDRNFPSKVLLFLYSGNLAHASNIYMLRALGITHVVAVGECALVPPDHLSARGHHGAYSHFVASTTNDPHSRSPRTRIKFLDIQGICDDEIDTLKPQIGAYMSVDRRRAEGGQVCGAGVSRSAAVIAYVMKHLSLPLIDTYWERVRARRVADRATSAERELTIKCAGEEREQAVVGKNEEEAAGEEEMLKRELSSALSWPYLAKDVHRLNESIRGEVRCGGELDWVRPDPFVPVRLCLFDLFFSLSMYVASRYSYFLFPFPLSPVVSSMSRSRQIKCTVHAFHDIYIQYNFCAINNVSFFSMSLASSRFMIFATSSLYVV</sequence>
<dbReference type="GO" id="GO:0008138">
    <property type="term" value="F:protein tyrosine/serine/threonine phosphatase activity"/>
    <property type="evidence" value="ECO:0007669"/>
    <property type="project" value="TreeGrafter"/>
</dbReference>
<gene>
    <name evidence="1" type="ORF">BT96DRAFT_833388</name>
</gene>
<dbReference type="GO" id="GO:0033260">
    <property type="term" value="P:nuclear DNA replication"/>
    <property type="evidence" value="ECO:0007669"/>
    <property type="project" value="TreeGrafter"/>
</dbReference>
<name>A0A6A4GYR9_9AGAR</name>
<accession>A0A6A4GYR9</accession>
<dbReference type="SUPFAM" id="SSF52799">
    <property type="entry name" value="(Phosphotyrosine protein) phosphatases II"/>
    <property type="match status" value="1"/>
</dbReference>
<dbReference type="PANTHER" id="PTHR47550:SF1">
    <property type="entry name" value="DUAL SPECIFICITY PROTEIN PHOSPHATASE PPS1"/>
    <property type="match status" value="1"/>
</dbReference>
<protein>
    <submittedName>
        <fullName evidence="1">Uncharacterized protein</fullName>
    </submittedName>
</protein>
<proteinExistence type="predicted"/>
<dbReference type="Gene3D" id="3.90.190.10">
    <property type="entry name" value="Protein tyrosine phosphatase superfamily"/>
    <property type="match status" value="1"/>
</dbReference>
<evidence type="ECO:0000313" key="2">
    <source>
        <dbReference type="Proteomes" id="UP000799118"/>
    </source>
</evidence>
<dbReference type="EMBL" id="ML769656">
    <property type="protein sequence ID" value="KAE9390470.1"/>
    <property type="molecule type" value="Genomic_DNA"/>
</dbReference>
<feature type="non-terminal residue" evidence="1">
    <location>
        <position position="1"/>
    </location>
</feature>
<dbReference type="InterPro" id="IPR053239">
    <property type="entry name" value="Dual_spec_PTase"/>
</dbReference>
<dbReference type="OrthoDB" id="273181at2759"/>